<name>A0A0A8YUS8_ARUDO</name>
<organism evidence="1">
    <name type="scientific">Arundo donax</name>
    <name type="common">Giant reed</name>
    <name type="synonym">Donax arundinaceus</name>
    <dbReference type="NCBI Taxonomy" id="35708"/>
    <lineage>
        <taxon>Eukaryota</taxon>
        <taxon>Viridiplantae</taxon>
        <taxon>Streptophyta</taxon>
        <taxon>Embryophyta</taxon>
        <taxon>Tracheophyta</taxon>
        <taxon>Spermatophyta</taxon>
        <taxon>Magnoliopsida</taxon>
        <taxon>Liliopsida</taxon>
        <taxon>Poales</taxon>
        <taxon>Poaceae</taxon>
        <taxon>PACMAD clade</taxon>
        <taxon>Arundinoideae</taxon>
        <taxon>Arundineae</taxon>
        <taxon>Arundo</taxon>
    </lineage>
</organism>
<protein>
    <submittedName>
        <fullName evidence="1">Uncharacterized protein</fullName>
    </submittedName>
</protein>
<dbReference type="EMBL" id="GBRH01271538">
    <property type="protein sequence ID" value="JAD26357.1"/>
    <property type="molecule type" value="Transcribed_RNA"/>
</dbReference>
<evidence type="ECO:0000313" key="1">
    <source>
        <dbReference type="EMBL" id="JAD26357.1"/>
    </source>
</evidence>
<sequence>MTAAAPRM</sequence>
<proteinExistence type="predicted"/>
<reference evidence="1" key="1">
    <citation type="submission" date="2014-09" db="EMBL/GenBank/DDBJ databases">
        <authorList>
            <person name="Magalhaes I.L.F."/>
            <person name="Oliveira U."/>
            <person name="Santos F.R."/>
            <person name="Vidigal T.H.D.A."/>
            <person name="Brescovit A.D."/>
            <person name="Santos A.J."/>
        </authorList>
    </citation>
    <scope>NUCLEOTIDE SEQUENCE</scope>
    <source>
        <tissue evidence="1">Shoot tissue taken approximately 20 cm above the soil surface</tissue>
    </source>
</reference>
<reference evidence="1" key="2">
    <citation type="journal article" date="2015" name="Data Brief">
        <title>Shoot transcriptome of the giant reed, Arundo donax.</title>
        <authorList>
            <person name="Barrero R.A."/>
            <person name="Guerrero F.D."/>
            <person name="Moolhuijzen P."/>
            <person name="Goolsby J.A."/>
            <person name="Tidwell J."/>
            <person name="Bellgard S.E."/>
            <person name="Bellgard M.I."/>
        </authorList>
    </citation>
    <scope>NUCLEOTIDE SEQUENCE</scope>
    <source>
        <tissue evidence="1">Shoot tissue taken approximately 20 cm above the soil surface</tissue>
    </source>
</reference>
<accession>A0A0A8YUS8</accession>